<accession>A0A8T0FEU1</accession>
<evidence type="ECO:0000313" key="1">
    <source>
        <dbReference type="EMBL" id="KAF8787800.1"/>
    </source>
</evidence>
<keyword evidence="2" id="KW-1185">Reference proteome</keyword>
<reference evidence="1" key="2">
    <citation type="submission" date="2020-06" db="EMBL/GenBank/DDBJ databases">
        <authorList>
            <person name="Sheffer M."/>
        </authorList>
    </citation>
    <scope>NUCLEOTIDE SEQUENCE</scope>
</reference>
<reference evidence="1" key="1">
    <citation type="journal article" date="2020" name="bioRxiv">
        <title>Chromosome-level reference genome of the European wasp spider Argiope bruennichi: a resource for studies on range expansion and evolutionary adaptation.</title>
        <authorList>
            <person name="Sheffer M.M."/>
            <person name="Hoppe A."/>
            <person name="Krehenwinkel H."/>
            <person name="Uhl G."/>
            <person name="Kuss A.W."/>
            <person name="Jensen L."/>
            <person name="Jensen C."/>
            <person name="Gillespie R.G."/>
            <person name="Hoff K.J."/>
            <person name="Prost S."/>
        </authorList>
    </citation>
    <scope>NUCLEOTIDE SEQUENCE</scope>
</reference>
<dbReference type="Proteomes" id="UP000807504">
    <property type="component" value="Unassembled WGS sequence"/>
</dbReference>
<evidence type="ECO:0000313" key="2">
    <source>
        <dbReference type="Proteomes" id="UP000807504"/>
    </source>
</evidence>
<comment type="caution">
    <text evidence="1">The sequence shown here is derived from an EMBL/GenBank/DDBJ whole genome shotgun (WGS) entry which is preliminary data.</text>
</comment>
<dbReference type="OrthoDB" id="6455251at2759"/>
<dbReference type="AlphaFoldDB" id="A0A8T0FEU1"/>
<dbReference type="EMBL" id="JABXBU010000015">
    <property type="protein sequence ID" value="KAF8787800.1"/>
    <property type="molecule type" value="Genomic_DNA"/>
</dbReference>
<proteinExistence type="predicted"/>
<sequence>MISTNIPSLFNMCATSIVYRLWTHQDIYENWHEEDHWQQLEKKVEQDVKEFIEPLPELIQSLVLPLVKPAGRHYFSFLSIWFKKIGANEKWLKKGMLSSCLTLYPVGIINQRKTARKFLGSQSLHKVIAFRLACINFLEVEVLRLWPSVLQYFLNRIVFQYFKMESSDNVLYFPSDSYSGFISEPSEVFFWIGYCLSIEKRVQLHEVPHFSQYPNNIWYKNALCRASASGCIPFFEYESNCSSSGVFFSHEDEIKNLFIDSKNYLVSLFYHFSSMGAERKTNLFREFPRNVLSYFLQWPLSLLLLENTDKICYLLDQLDLLDFLFAKILEIFYFEEYKHLYLHPKAEISDVYVTTHLQQIWISFWRICPREVKLRIINSFAFRDVALNWFLERSSYQMNYDLSTFKKDLIHLFSSNGEAFLNFLTEKQLTKALEDVVTKFMTEKKLDFRLLQIPEFDYEPEFEWFEFINEYSRRCIHFIMERYLPSSTQPNCQIYVRSKMRLFDFSALRESNSATREFIDYIQEFLISNNLNDFNF</sequence>
<name>A0A8T0FEU1_ARGBR</name>
<protein>
    <submittedName>
        <fullName evidence="1">Uncharacterized protein</fullName>
    </submittedName>
</protein>
<organism evidence="1 2">
    <name type="scientific">Argiope bruennichi</name>
    <name type="common">Wasp spider</name>
    <name type="synonym">Aranea bruennichi</name>
    <dbReference type="NCBI Taxonomy" id="94029"/>
    <lineage>
        <taxon>Eukaryota</taxon>
        <taxon>Metazoa</taxon>
        <taxon>Ecdysozoa</taxon>
        <taxon>Arthropoda</taxon>
        <taxon>Chelicerata</taxon>
        <taxon>Arachnida</taxon>
        <taxon>Araneae</taxon>
        <taxon>Araneomorphae</taxon>
        <taxon>Entelegynae</taxon>
        <taxon>Araneoidea</taxon>
        <taxon>Araneidae</taxon>
        <taxon>Argiope</taxon>
    </lineage>
</organism>
<gene>
    <name evidence="1" type="ORF">HNY73_009362</name>
</gene>